<dbReference type="EMBL" id="JAUKTV010000008">
    <property type="protein sequence ID" value="KAK0732446.1"/>
    <property type="molecule type" value="Genomic_DNA"/>
</dbReference>
<dbReference type="Proteomes" id="UP001172159">
    <property type="component" value="Unassembled WGS sequence"/>
</dbReference>
<organism evidence="1 2">
    <name type="scientific">Apiosordaria backusii</name>
    <dbReference type="NCBI Taxonomy" id="314023"/>
    <lineage>
        <taxon>Eukaryota</taxon>
        <taxon>Fungi</taxon>
        <taxon>Dikarya</taxon>
        <taxon>Ascomycota</taxon>
        <taxon>Pezizomycotina</taxon>
        <taxon>Sordariomycetes</taxon>
        <taxon>Sordariomycetidae</taxon>
        <taxon>Sordariales</taxon>
        <taxon>Lasiosphaeriaceae</taxon>
        <taxon>Apiosordaria</taxon>
    </lineage>
</organism>
<gene>
    <name evidence="1" type="ORF">B0T21DRAFT_196092</name>
</gene>
<dbReference type="AlphaFoldDB" id="A0AA40BDY4"/>
<keyword evidence="2" id="KW-1185">Reference proteome</keyword>
<accession>A0AA40BDY4</accession>
<evidence type="ECO:0000313" key="2">
    <source>
        <dbReference type="Proteomes" id="UP001172159"/>
    </source>
</evidence>
<name>A0AA40BDY4_9PEZI</name>
<evidence type="ECO:0000313" key="1">
    <source>
        <dbReference type="EMBL" id="KAK0732446.1"/>
    </source>
</evidence>
<proteinExistence type="predicted"/>
<protein>
    <submittedName>
        <fullName evidence="1">Uncharacterized protein</fullName>
    </submittedName>
</protein>
<comment type="caution">
    <text evidence="1">The sequence shown here is derived from an EMBL/GenBank/DDBJ whole genome shotgun (WGS) entry which is preliminary data.</text>
</comment>
<reference evidence="1" key="1">
    <citation type="submission" date="2023-06" db="EMBL/GenBank/DDBJ databases">
        <title>Genome-scale phylogeny and comparative genomics of the fungal order Sordariales.</title>
        <authorList>
            <consortium name="Lawrence Berkeley National Laboratory"/>
            <person name="Hensen N."/>
            <person name="Bonometti L."/>
            <person name="Westerberg I."/>
            <person name="Brannstrom I.O."/>
            <person name="Guillou S."/>
            <person name="Cros-Aarteil S."/>
            <person name="Calhoun S."/>
            <person name="Haridas S."/>
            <person name="Kuo A."/>
            <person name="Mondo S."/>
            <person name="Pangilinan J."/>
            <person name="Riley R."/>
            <person name="Labutti K."/>
            <person name="Andreopoulos B."/>
            <person name="Lipzen A."/>
            <person name="Chen C."/>
            <person name="Yanf M."/>
            <person name="Daum C."/>
            <person name="Ng V."/>
            <person name="Clum A."/>
            <person name="Steindorff A."/>
            <person name="Ohm R."/>
            <person name="Martin F."/>
            <person name="Silar P."/>
            <person name="Natvig D."/>
            <person name="Lalanne C."/>
            <person name="Gautier V."/>
            <person name="Ament-Velasquez S.L."/>
            <person name="Kruys A."/>
            <person name="Hutchinson M.I."/>
            <person name="Powell A.J."/>
            <person name="Barry K."/>
            <person name="Miller A.N."/>
            <person name="Grigoriev I.V."/>
            <person name="Debuchy R."/>
            <person name="Gladieux P."/>
            <person name="Thoren M.H."/>
            <person name="Johannesson H."/>
        </authorList>
    </citation>
    <scope>NUCLEOTIDE SEQUENCE</scope>
    <source>
        <strain evidence="1">CBS 540.89</strain>
    </source>
</reference>
<sequence>MGIQGCNKRLGRVKRNVEMVANCGLSNVEGENIAASWSFAVVGVRWSLLWPVSDGGGWLDTPRRPLFGYRSLILSIFRGMAYTLLDAANPGKFSATISSHSVFFPPCPTHMAIQVMSCSRHVSRLKGHIAFLLMLPPVPRMPATGILNLSFQDPKHHVSQTLQDLKHCISILHLDFTSLHCLLE</sequence>